<dbReference type="OrthoDB" id="100691at2759"/>
<proteinExistence type="predicted"/>
<gene>
    <name evidence="2" type="ORF">Pfra01_002169300</name>
</gene>
<dbReference type="Proteomes" id="UP001165121">
    <property type="component" value="Unassembled WGS sequence"/>
</dbReference>
<dbReference type="Pfam" id="PF00078">
    <property type="entry name" value="RVT_1"/>
    <property type="match status" value="1"/>
</dbReference>
<dbReference type="AlphaFoldDB" id="A0A9W7D5P5"/>
<dbReference type="InterPro" id="IPR000477">
    <property type="entry name" value="RT_dom"/>
</dbReference>
<evidence type="ECO:0000313" key="2">
    <source>
        <dbReference type="EMBL" id="GMF52805.1"/>
    </source>
</evidence>
<dbReference type="Gene3D" id="3.30.70.270">
    <property type="match status" value="2"/>
</dbReference>
<keyword evidence="3" id="KW-1185">Reference proteome</keyword>
<dbReference type="EMBL" id="BSXT01003148">
    <property type="protein sequence ID" value="GMF52805.1"/>
    <property type="molecule type" value="Genomic_DNA"/>
</dbReference>
<comment type="caution">
    <text evidence="2">The sequence shown here is derived from an EMBL/GenBank/DDBJ whole genome shotgun (WGS) entry which is preliminary data.</text>
</comment>
<evidence type="ECO:0000259" key="1">
    <source>
        <dbReference type="Pfam" id="PF00078"/>
    </source>
</evidence>
<reference evidence="2" key="1">
    <citation type="submission" date="2023-04" db="EMBL/GenBank/DDBJ databases">
        <title>Phytophthora fragariaefolia NBRC 109709.</title>
        <authorList>
            <person name="Ichikawa N."/>
            <person name="Sato H."/>
            <person name="Tonouchi N."/>
        </authorList>
    </citation>
    <scope>NUCLEOTIDE SEQUENCE</scope>
    <source>
        <strain evidence="2">NBRC 109709</strain>
    </source>
</reference>
<evidence type="ECO:0000313" key="3">
    <source>
        <dbReference type="Proteomes" id="UP001165121"/>
    </source>
</evidence>
<protein>
    <submittedName>
        <fullName evidence="2">Unnamed protein product</fullName>
    </submittedName>
</protein>
<dbReference type="SUPFAM" id="SSF56672">
    <property type="entry name" value="DNA/RNA polymerases"/>
    <property type="match status" value="1"/>
</dbReference>
<dbReference type="InterPro" id="IPR051320">
    <property type="entry name" value="Viral_Replic_Matur_Polypro"/>
</dbReference>
<dbReference type="PANTHER" id="PTHR33064:SF37">
    <property type="entry name" value="RIBONUCLEASE H"/>
    <property type="match status" value="1"/>
</dbReference>
<name>A0A9W7D5P5_9STRA</name>
<feature type="domain" description="Reverse transcriptase" evidence="1">
    <location>
        <begin position="59"/>
        <end position="155"/>
    </location>
</feature>
<dbReference type="InterPro" id="IPR043128">
    <property type="entry name" value="Rev_trsase/Diguanyl_cyclase"/>
</dbReference>
<dbReference type="PANTHER" id="PTHR33064">
    <property type="entry name" value="POL PROTEIN"/>
    <property type="match status" value="1"/>
</dbReference>
<accession>A0A9W7D5P5</accession>
<sequence>MIWRALKNRIALSPADSLDDLGVKIGKALAAITKREWVGEYKKVQLQETAYINEAQDAAPAQHALGWFVMPQGLKNAPATFNRMVSHVLRPLRAFAPSYFDDTFVHSHAEDGLSAIDVHQRHLRQVCVEKMRENKHYANLKICVLCVPEIPVLGCYVRMDGVRADPEKISSICSWPTPKNQTELRQWLGLTNYLHKYTKEYAGLIQPMSSLLKKDVA</sequence>
<dbReference type="InterPro" id="IPR043502">
    <property type="entry name" value="DNA/RNA_pol_sf"/>
</dbReference>
<organism evidence="2 3">
    <name type="scientific">Phytophthora fragariaefolia</name>
    <dbReference type="NCBI Taxonomy" id="1490495"/>
    <lineage>
        <taxon>Eukaryota</taxon>
        <taxon>Sar</taxon>
        <taxon>Stramenopiles</taxon>
        <taxon>Oomycota</taxon>
        <taxon>Peronosporomycetes</taxon>
        <taxon>Peronosporales</taxon>
        <taxon>Peronosporaceae</taxon>
        <taxon>Phytophthora</taxon>
    </lineage>
</organism>